<proteinExistence type="inferred from homology"/>
<feature type="transmembrane region" description="Helical" evidence="10">
    <location>
        <begin position="148"/>
        <end position="165"/>
    </location>
</feature>
<dbReference type="InterPro" id="IPR030457">
    <property type="entry name" value="ELO_CS"/>
</dbReference>
<dbReference type="GO" id="GO:0042761">
    <property type="term" value="P:very long-chain fatty acid biosynthetic process"/>
    <property type="evidence" value="ECO:0007669"/>
    <property type="project" value="TreeGrafter"/>
</dbReference>
<evidence type="ECO:0000256" key="5">
    <source>
        <dbReference type="ARBA" id="ARBA00022832"/>
    </source>
</evidence>
<gene>
    <name evidence="11" type="ORF">AFUS01_LOCUS40202</name>
</gene>
<feature type="transmembrane region" description="Helical" evidence="10">
    <location>
        <begin position="120"/>
        <end position="141"/>
    </location>
</feature>
<feature type="transmembrane region" description="Helical" evidence="10">
    <location>
        <begin position="171"/>
        <end position="191"/>
    </location>
</feature>
<keyword evidence="9 10" id="KW-0275">Fatty acid biosynthesis</keyword>
<comment type="similarity">
    <text evidence="10">Belongs to the ELO family.</text>
</comment>
<dbReference type="GO" id="GO:0030148">
    <property type="term" value="P:sphingolipid biosynthetic process"/>
    <property type="evidence" value="ECO:0007669"/>
    <property type="project" value="TreeGrafter"/>
</dbReference>
<dbReference type="EC" id="2.3.1.199" evidence="10"/>
<evidence type="ECO:0000256" key="4">
    <source>
        <dbReference type="ARBA" id="ARBA00022692"/>
    </source>
</evidence>
<dbReference type="Pfam" id="PF01151">
    <property type="entry name" value="ELO"/>
    <property type="match status" value="1"/>
</dbReference>
<comment type="caution">
    <text evidence="11">The sequence shown here is derived from an EMBL/GenBank/DDBJ whole genome shotgun (WGS) entry which is preliminary data.</text>
</comment>
<comment type="catalytic activity">
    <reaction evidence="10">
        <text>a very-long-chain acyl-CoA + malonyl-CoA + H(+) = a very-long-chain 3-oxoacyl-CoA + CO2 + CoA</text>
        <dbReference type="Rhea" id="RHEA:32727"/>
        <dbReference type="ChEBI" id="CHEBI:15378"/>
        <dbReference type="ChEBI" id="CHEBI:16526"/>
        <dbReference type="ChEBI" id="CHEBI:57287"/>
        <dbReference type="ChEBI" id="CHEBI:57384"/>
        <dbReference type="ChEBI" id="CHEBI:90725"/>
        <dbReference type="ChEBI" id="CHEBI:90736"/>
        <dbReference type="EC" id="2.3.1.199"/>
    </reaction>
</comment>
<keyword evidence="6 10" id="KW-1133">Transmembrane helix</keyword>
<dbReference type="PANTHER" id="PTHR11157">
    <property type="entry name" value="FATTY ACID ACYL TRANSFERASE-RELATED"/>
    <property type="match status" value="1"/>
</dbReference>
<dbReference type="PANTHER" id="PTHR11157:SF17">
    <property type="entry name" value="ELONGATION OF VERY LONG CHAIN FATTY ACIDS PROTEIN 6"/>
    <property type="match status" value="1"/>
</dbReference>
<feature type="transmembrane region" description="Helical" evidence="10">
    <location>
        <begin position="72"/>
        <end position="91"/>
    </location>
</feature>
<dbReference type="GO" id="GO:0009922">
    <property type="term" value="F:fatty acid elongase activity"/>
    <property type="evidence" value="ECO:0007669"/>
    <property type="project" value="UniProtKB-EC"/>
</dbReference>
<keyword evidence="5 10" id="KW-0276">Fatty acid metabolism</keyword>
<dbReference type="Proteomes" id="UP000708208">
    <property type="component" value="Unassembled WGS sequence"/>
</dbReference>
<dbReference type="GO" id="GO:0034626">
    <property type="term" value="P:fatty acid elongation, polyunsaturated fatty acid"/>
    <property type="evidence" value="ECO:0007669"/>
    <property type="project" value="TreeGrafter"/>
</dbReference>
<dbReference type="AlphaFoldDB" id="A0A8J2PVZ5"/>
<keyword evidence="2 10" id="KW-0444">Lipid biosynthesis</keyword>
<evidence type="ECO:0000256" key="3">
    <source>
        <dbReference type="ARBA" id="ARBA00022679"/>
    </source>
</evidence>
<keyword evidence="7 10" id="KW-0443">Lipid metabolism</keyword>
<keyword evidence="4 10" id="KW-0812">Transmembrane</keyword>
<keyword evidence="12" id="KW-1185">Reference proteome</keyword>
<evidence type="ECO:0000256" key="2">
    <source>
        <dbReference type="ARBA" id="ARBA00022516"/>
    </source>
</evidence>
<feature type="transmembrane region" description="Helical" evidence="10">
    <location>
        <begin position="203"/>
        <end position="226"/>
    </location>
</feature>
<protein>
    <recommendedName>
        <fullName evidence="10">Elongation of very long chain fatty acids protein</fullName>
        <ecNumber evidence="10">2.3.1.199</ecNumber>
    </recommendedName>
    <alternativeName>
        <fullName evidence="10">Very-long-chain 3-oxoacyl-CoA synthase</fullName>
    </alternativeName>
</protein>
<evidence type="ECO:0000256" key="8">
    <source>
        <dbReference type="ARBA" id="ARBA00023136"/>
    </source>
</evidence>
<dbReference type="GO" id="GO:0019367">
    <property type="term" value="P:fatty acid elongation, saturated fatty acid"/>
    <property type="evidence" value="ECO:0007669"/>
    <property type="project" value="TreeGrafter"/>
</dbReference>
<evidence type="ECO:0000313" key="11">
    <source>
        <dbReference type="EMBL" id="CAG7830397.1"/>
    </source>
</evidence>
<keyword evidence="3 10" id="KW-0808">Transferase</keyword>
<dbReference type="EMBL" id="CAJVCH010555697">
    <property type="protein sequence ID" value="CAG7830397.1"/>
    <property type="molecule type" value="Genomic_DNA"/>
</dbReference>
<dbReference type="PROSITE" id="PS01188">
    <property type="entry name" value="ELO"/>
    <property type="match status" value="1"/>
</dbReference>
<evidence type="ECO:0000256" key="9">
    <source>
        <dbReference type="ARBA" id="ARBA00023160"/>
    </source>
</evidence>
<dbReference type="GO" id="GO:0005789">
    <property type="term" value="C:endoplasmic reticulum membrane"/>
    <property type="evidence" value="ECO:0007669"/>
    <property type="project" value="TreeGrafter"/>
</dbReference>
<name>A0A8J2PVZ5_9HEXA</name>
<accession>A0A8J2PVZ5</accession>
<feature type="transmembrane region" description="Helical" evidence="10">
    <location>
        <begin position="238"/>
        <end position="260"/>
    </location>
</feature>
<sequence length="272" mass="31940">MNLNHTIFLSFKIRSEYQEAYDFEIYDVPKSLVYFSKYRSVLYGAIGVYLAFILLGQRWMRNRSPYGLNTALVFWNAGLAIFSIVSTIRGLPETIYLLSKPNGIYSIICEHDAHNYATAFWGLMFALSKFVELGDTVFIVLRKQRLIFLHWYHHITVLLLSWFGYEFADTFAHLYVVNTFVHSFMYTYYALRALKIKIPRRVAMLMTILQISQMVLYCFVNLYSLFEIGQGRPCNREASFLYGILLIIASYFVLFVNFFVRAYLRPSKTKTQ</sequence>
<dbReference type="InterPro" id="IPR002076">
    <property type="entry name" value="ELO_fam"/>
</dbReference>
<reference evidence="11" key="1">
    <citation type="submission" date="2021-06" db="EMBL/GenBank/DDBJ databases">
        <authorList>
            <person name="Hodson N. C."/>
            <person name="Mongue J. A."/>
            <person name="Jaron S. K."/>
        </authorList>
    </citation>
    <scope>NUCLEOTIDE SEQUENCE</scope>
</reference>
<evidence type="ECO:0000256" key="6">
    <source>
        <dbReference type="ARBA" id="ARBA00022989"/>
    </source>
</evidence>
<evidence type="ECO:0000313" key="12">
    <source>
        <dbReference type="Proteomes" id="UP000708208"/>
    </source>
</evidence>
<organism evidence="11 12">
    <name type="scientific">Allacma fusca</name>
    <dbReference type="NCBI Taxonomy" id="39272"/>
    <lineage>
        <taxon>Eukaryota</taxon>
        <taxon>Metazoa</taxon>
        <taxon>Ecdysozoa</taxon>
        <taxon>Arthropoda</taxon>
        <taxon>Hexapoda</taxon>
        <taxon>Collembola</taxon>
        <taxon>Symphypleona</taxon>
        <taxon>Sminthuridae</taxon>
        <taxon>Allacma</taxon>
    </lineage>
</organism>
<keyword evidence="8 10" id="KW-0472">Membrane</keyword>
<evidence type="ECO:0000256" key="7">
    <source>
        <dbReference type="ARBA" id="ARBA00023098"/>
    </source>
</evidence>
<evidence type="ECO:0000256" key="1">
    <source>
        <dbReference type="ARBA" id="ARBA00004141"/>
    </source>
</evidence>
<comment type="subcellular location">
    <subcellularLocation>
        <location evidence="1">Membrane</location>
        <topology evidence="1">Multi-pass membrane protein</topology>
    </subcellularLocation>
</comment>
<evidence type="ECO:0000256" key="10">
    <source>
        <dbReference type="RuleBase" id="RU361115"/>
    </source>
</evidence>
<dbReference type="GO" id="GO:0034625">
    <property type="term" value="P:fatty acid elongation, monounsaturated fatty acid"/>
    <property type="evidence" value="ECO:0007669"/>
    <property type="project" value="TreeGrafter"/>
</dbReference>
<feature type="transmembrane region" description="Helical" evidence="10">
    <location>
        <begin position="41"/>
        <end position="60"/>
    </location>
</feature>
<dbReference type="OrthoDB" id="10259681at2759"/>